<dbReference type="AlphaFoldDB" id="A0AAD2DX05"/>
<evidence type="ECO:0000313" key="3">
    <source>
        <dbReference type="Proteomes" id="UP000834106"/>
    </source>
</evidence>
<dbReference type="PANTHER" id="PTHR47584:SF14">
    <property type="entry name" value="L10-INTERACTING MYB DOMAIN-CONTAINING PROTEIN-LIKE"/>
    <property type="match status" value="1"/>
</dbReference>
<protein>
    <recommendedName>
        <fullName evidence="1">Myb/SANT-like domain-containing protein</fullName>
    </recommendedName>
</protein>
<evidence type="ECO:0000259" key="1">
    <source>
        <dbReference type="Pfam" id="PF12776"/>
    </source>
</evidence>
<evidence type="ECO:0000313" key="2">
    <source>
        <dbReference type="EMBL" id="CAI9766375.1"/>
    </source>
</evidence>
<dbReference type="Proteomes" id="UP000834106">
    <property type="component" value="Chromosome 8"/>
</dbReference>
<reference evidence="2" key="1">
    <citation type="submission" date="2023-05" db="EMBL/GenBank/DDBJ databases">
        <authorList>
            <person name="Huff M."/>
        </authorList>
    </citation>
    <scope>NUCLEOTIDE SEQUENCE</scope>
</reference>
<dbReference type="PANTHER" id="PTHR47584">
    <property type="match status" value="1"/>
</dbReference>
<dbReference type="Pfam" id="PF12776">
    <property type="entry name" value="Myb_DNA-bind_3"/>
    <property type="match status" value="1"/>
</dbReference>
<name>A0AAD2DX05_9LAMI</name>
<gene>
    <name evidence="2" type="ORF">FPE_LOCUS13805</name>
</gene>
<organism evidence="2 3">
    <name type="scientific">Fraxinus pennsylvanica</name>
    <dbReference type="NCBI Taxonomy" id="56036"/>
    <lineage>
        <taxon>Eukaryota</taxon>
        <taxon>Viridiplantae</taxon>
        <taxon>Streptophyta</taxon>
        <taxon>Embryophyta</taxon>
        <taxon>Tracheophyta</taxon>
        <taxon>Spermatophyta</taxon>
        <taxon>Magnoliopsida</taxon>
        <taxon>eudicotyledons</taxon>
        <taxon>Gunneridae</taxon>
        <taxon>Pentapetalae</taxon>
        <taxon>asterids</taxon>
        <taxon>lamiids</taxon>
        <taxon>Lamiales</taxon>
        <taxon>Oleaceae</taxon>
        <taxon>Oleeae</taxon>
        <taxon>Fraxinus</taxon>
    </lineage>
</organism>
<feature type="domain" description="Myb/SANT-like" evidence="1">
    <location>
        <begin position="14"/>
        <end position="101"/>
    </location>
</feature>
<dbReference type="EMBL" id="OU503043">
    <property type="protein sequence ID" value="CAI9766375.1"/>
    <property type="molecule type" value="Genomic_DNA"/>
</dbReference>
<proteinExistence type="predicted"/>
<dbReference type="InterPro" id="IPR045026">
    <property type="entry name" value="LIMYB"/>
</dbReference>
<keyword evidence="3" id="KW-1185">Reference proteome</keyword>
<accession>A0AAD2DX05</accession>
<dbReference type="InterPro" id="IPR024752">
    <property type="entry name" value="Myb/SANT-like_dom"/>
</dbReference>
<sequence>MAKVPPEHMGKGEFYFLNMMVEEIENEYTEGSSFRSESWLRVMRKLCKIYGPIYTVRYLKARLRNLKKRYEKFSELINHKGVFWNEEHNVVYGNQEVLKQYKLESYGRTGFYIAEEHFDLIRQIFESGVKFE</sequence>